<evidence type="ECO:0000313" key="1">
    <source>
        <dbReference type="EMBL" id="MPC41733.1"/>
    </source>
</evidence>
<gene>
    <name evidence="1" type="ORF">E2C01_035335</name>
</gene>
<reference evidence="1 2" key="1">
    <citation type="submission" date="2019-05" db="EMBL/GenBank/DDBJ databases">
        <title>Another draft genome of Portunus trituberculatus and its Hox gene families provides insights of decapod evolution.</title>
        <authorList>
            <person name="Jeong J.-H."/>
            <person name="Song I."/>
            <person name="Kim S."/>
            <person name="Choi T."/>
            <person name="Kim D."/>
            <person name="Ryu S."/>
            <person name="Kim W."/>
        </authorList>
    </citation>
    <scope>NUCLEOTIDE SEQUENCE [LARGE SCALE GENOMIC DNA]</scope>
    <source>
        <tissue evidence="1">Muscle</tissue>
    </source>
</reference>
<sequence length="93" mass="10851">MPPVLTSWFRYIDAVLCREYRPPHERSHQGLRNDEPSYEAERKGYTRVVIIVCTQKVHSRRFLGTCSASSSLRIMASTPFRLEVKRLQVCHSN</sequence>
<dbReference type="Proteomes" id="UP000324222">
    <property type="component" value="Unassembled WGS sequence"/>
</dbReference>
<dbReference type="AlphaFoldDB" id="A0A5B7F9H4"/>
<organism evidence="1 2">
    <name type="scientific">Portunus trituberculatus</name>
    <name type="common">Swimming crab</name>
    <name type="synonym">Neptunus trituberculatus</name>
    <dbReference type="NCBI Taxonomy" id="210409"/>
    <lineage>
        <taxon>Eukaryota</taxon>
        <taxon>Metazoa</taxon>
        <taxon>Ecdysozoa</taxon>
        <taxon>Arthropoda</taxon>
        <taxon>Crustacea</taxon>
        <taxon>Multicrustacea</taxon>
        <taxon>Malacostraca</taxon>
        <taxon>Eumalacostraca</taxon>
        <taxon>Eucarida</taxon>
        <taxon>Decapoda</taxon>
        <taxon>Pleocyemata</taxon>
        <taxon>Brachyura</taxon>
        <taxon>Eubrachyura</taxon>
        <taxon>Portunoidea</taxon>
        <taxon>Portunidae</taxon>
        <taxon>Portuninae</taxon>
        <taxon>Portunus</taxon>
    </lineage>
</organism>
<keyword evidence="2" id="KW-1185">Reference proteome</keyword>
<proteinExistence type="predicted"/>
<name>A0A5B7F9H4_PORTR</name>
<protein>
    <submittedName>
        <fullName evidence="1">Uncharacterized protein</fullName>
    </submittedName>
</protein>
<evidence type="ECO:0000313" key="2">
    <source>
        <dbReference type="Proteomes" id="UP000324222"/>
    </source>
</evidence>
<dbReference type="EMBL" id="VSRR010005167">
    <property type="protein sequence ID" value="MPC41733.1"/>
    <property type="molecule type" value="Genomic_DNA"/>
</dbReference>
<accession>A0A5B7F9H4</accession>
<comment type="caution">
    <text evidence="1">The sequence shown here is derived from an EMBL/GenBank/DDBJ whole genome shotgun (WGS) entry which is preliminary data.</text>
</comment>